<accession>A0A0H5R398</accession>
<protein>
    <submittedName>
        <fullName evidence="1">Uncharacterized protein</fullName>
    </submittedName>
</protein>
<dbReference type="EMBL" id="HACM01008274">
    <property type="protein sequence ID" value="CRZ08716.1"/>
    <property type="molecule type" value="Transcribed_RNA"/>
</dbReference>
<dbReference type="AlphaFoldDB" id="A0A0H5R398"/>
<dbReference type="EMBL" id="HACM01008238">
    <property type="protein sequence ID" value="CRZ08680.1"/>
    <property type="molecule type" value="Transcribed_RNA"/>
</dbReference>
<reference evidence="1" key="1">
    <citation type="submission" date="2015-04" db="EMBL/GenBank/DDBJ databases">
        <title>The genome sequence of the plant pathogenic Rhizarian Plasmodiophora brassicae reveals insights in its biotrophic life cycle and the origin of chitin synthesis.</title>
        <authorList>
            <person name="Schwelm A."/>
            <person name="Fogelqvist J."/>
            <person name="Knaust A."/>
            <person name="Julke S."/>
            <person name="Lilja T."/>
            <person name="Dhandapani V."/>
            <person name="Bonilla-Rosso G."/>
            <person name="Karlsson M."/>
            <person name="Shevchenko A."/>
            <person name="Choi S.R."/>
            <person name="Kim H.G."/>
            <person name="Park J.Y."/>
            <person name="Lim Y.P."/>
            <person name="Ludwig-Muller J."/>
            <person name="Dixelius C."/>
        </authorList>
    </citation>
    <scope>NUCLEOTIDE SEQUENCE</scope>
    <source>
        <tissue evidence="1">Potato root galls</tissue>
    </source>
</reference>
<dbReference type="EMBL" id="HACM01008233">
    <property type="protein sequence ID" value="CRZ08675.1"/>
    <property type="molecule type" value="Transcribed_RNA"/>
</dbReference>
<organism evidence="1">
    <name type="scientific">Spongospora subterranea</name>
    <dbReference type="NCBI Taxonomy" id="70186"/>
    <lineage>
        <taxon>Eukaryota</taxon>
        <taxon>Sar</taxon>
        <taxon>Rhizaria</taxon>
        <taxon>Endomyxa</taxon>
        <taxon>Phytomyxea</taxon>
        <taxon>Plasmodiophorida</taxon>
        <taxon>Plasmodiophoridae</taxon>
        <taxon>Spongospora</taxon>
    </lineage>
</organism>
<proteinExistence type="predicted"/>
<dbReference type="EMBL" id="HACM01008278">
    <property type="protein sequence ID" value="CRZ08720.1"/>
    <property type="molecule type" value="Transcribed_RNA"/>
</dbReference>
<dbReference type="EMBL" id="HACM01008220">
    <property type="protein sequence ID" value="CRZ08662.1"/>
    <property type="molecule type" value="Transcribed_RNA"/>
</dbReference>
<dbReference type="EMBL" id="HACM01008257">
    <property type="protein sequence ID" value="CRZ08699.1"/>
    <property type="molecule type" value="Transcribed_RNA"/>
</dbReference>
<name>A0A0H5R398_9EUKA</name>
<dbReference type="EMBL" id="HACM01008214">
    <property type="protein sequence ID" value="CRZ08656.1"/>
    <property type="molecule type" value="Transcribed_RNA"/>
</dbReference>
<dbReference type="EMBL" id="HACM01008245">
    <property type="protein sequence ID" value="CRZ08687.1"/>
    <property type="molecule type" value="Transcribed_RNA"/>
</dbReference>
<dbReference type="EMBL" id="HACM01008260">
    <property type="protein sequence ID" value="CRZ08702.1"/>
    <property type="molecule type" value="Transcribed_RNA"/>
</dbReference>
<dbReference type="EMBL" id="HACM01008211">
    <property type="protein sequence ID" value="CRZ08653.1"/>
    <property type="molecule type" value="Transcribed_RNA"/>
</dbReference>
<dbReference type="EMBL" id="HACM01008229">
    <property type="protein sequence ID" value="CRZ08671.1"/>
    <property type="molecule type" value="Transcribed_RNA"/>
</dbReference>
<dbReference type="EMBL" id="HACM01008232">
    <property type="protein sequence ID" value="CRZ08674.1"/>
    <property type="molecule type" value="Transcribed_RNA"/>
</dbReference>
<sequence>MFPIDTNPISAQANGTLLGSEYAAWNGDGDGWTPLGEVWKALKERVPDTYDAVHTRTDIPARILEGLYKVKYHSSNREKAIKKHKKGKLLPTNPDIELWTDGSFNKDVGGGAAALLIDYTNRDEKGETNEEIITVKLGTEVTSSYHHKAQC</sequence>
<evidence type="ECO:0000313" key="1">
    <source>
        <dbReference type="EMBL" id="CRZ08675.1"/>
    </source>
</evidence>
<dbReference type="EMBL" id="HACM01008249">
    <property type="protein sequence ID" value="CRZ08691.1"/>
    <property type="molecule type" value="Transcribed_RNA"/>
</dbReference>
<dbReference type="EMBL" id="HACM01008285">
    <property type="protein sequence ID" value="CRZ08727.1"/>
    <property type="molecule type" value="Transcribed_RNA"/>
</dbReference>